<evidence type="ECO:0000313" key="1">
    <source>
        <dbReference type="EMBL" id="EFN75111.1"/>
    </source>
</evidence>
<dbReference type="SUPFAM" id="SSF56219">
    <property type="entry name" value="DNase I-like"/>
    <property type="match status" value="1"/>
</dbReference>
<sequence>RIGDLASLIDSLPQLPSFICLSETWLKDSDHFSIPNYDLVADNREELGGGSAIAVLKDIKFSVVNDHPLIFLCHNYNINICIIELTSNNKQIIISIYNPPNNPALNKNVSFWERFFSFCDQYPNIIILGDFN</sequence>
<organism evidence="2">
    <name type="scientific">Harpegnathos saltator</name>
    <name type="common">Jerdon's jumping ant</name>
    <dbReference type="NCBI Taxonomy" id="610380"/>
    <lineage>
        <taxon>Eukaryota</taxon>
        <taxon>Metazoa</taxon>
        <taxon>Ecdysozoa</taxon>
        <taxon>Arthropoda</taxon>
        <taxon>Hexapoda</taxon>
        <taxon>Insecta</taxon>
        <taxon>Pterygota</taxon>
        <taxon>Neoptera</taxon>
        <taxon>Endopterygota</taxon>
        <taxon>Hymenoptera</taxon>
        <taxon>Apocrita</taxon>
        <taxon>Aculeata</taxon>
        <taxon>Formicoidea</taxon>
        <taxon>Formicidae</taxon>
        <taxon>Ponerinae</taxon>
        <taxon>Ponerini</taxon>
        <taxon>Harpegnathos</taxon>
    </lineage>
</organism>
<dbReference type="AlphaFoldDB" id="E2CAB9"/>
<dbReference type="Proteomes" id="UP000008237">
    <property type="component" value="Unassembled WGS sequence"/>
</dbReference>
<dbReference type="EMBL" id="GL453974">
    <property type="protein sequence ID" value="EFN75111.1"/>
    <property type="molecule type" value="Genomic_DNA"/>
</dbReference>
<dbReference type="InterPro" id="IPR036691">
    <property type="entry name" value="Endo/exonu/phosph_ase_sf"/>
</dbReference>
<evidence type="ECO:0008006" key="3">
    <source>
        <dbReference type="Google" id="ProtNLM"/>
    </source>
</evidence>
<feature type="non-terminal residue" evidence="1">
    <location>
        <position position="132"/>
    </location>
</feature>
<dbReference type="Gene3D" id="3.60.10.10">
    <property type="entry name" value="Endonuclease/exonuclease/phosphatase"/>
    <property type="match status" value="1"/>
</dbReference>
<accession>E2CAB9</accession>
<name>E2CAB9_HARSA</name>
<reference evidence="1 2" key="1">
    <citation type="journal article" date="2010" name="Science">
        <title>Genomic comparison of the ants Camponotus floridanus and Harpegnathos saltator.</title>
        <authorList>
            <person name="Bonasio R."/>
            <person name="Zhang G."/>
            <person name="Ye C."/>
            <person name="Mutti N.S."/>
            <person name="Fang X."/>
            <person name="Qin N."/>
            <person name="Donahue G."/>
            <person name="Yang P."/>
            <person name="Li Q."/>
            <person name="Li C."/>
            <person name="Zhang P."/>
            <person name="Huang Z."/>
            <person name="Berger S.L."/>
            <person name="Reinberg D."/>
            <person name="Wang J."/>
            <person name="Liebig J."/>
        </authorList>
    </citation>
    <scope>NUCLEOTIDE SEQUENCE [LARGE SCALE GENOMIC DNA]</scope>
    <source>
        <strain evidence="1 2">R22 G/1</strain>
    </source>
</reference>
<dbReference type="InParanoid" id="E2CAB9"/>
<protein>
    <recommendedName>
        <fullName evidence="3">Endonuclease/exonuclease/phosphatase domain-containing protein</fullName>
    </recommendedName>
</protein>
<evidence type="ECO:0000313" key="2">
    <source>
        <dbReference type="Proteomes" id="UP000008237"/>
    </source>
</evidence>
<feature type="non-terminal residue" evidence="1">
    <location>
        <position position="1"/>
    </location>
</feature>
<keyword evidence="2" id="KW-1185">Reference proteome</keyword>
<gene>
    <name evidence="1" type="ORF">EAI_10470</name>
</gene>
<proteinExistence type="predicted"/>